<dbReference type="NCBIfam" id="TIGR03880">
    <property type="entry name" value="KaiC_arch_3"/>
    <property type="match status" value="1"/>
</dbReference>
<keyword evidence="2" id="KW-0067">ATP-binding</keyword>
<dbReference type="PANTHER" id="PTHR43637">
    <property type="entry name" value="UPF0273 PROTEIN TM_0370"/>
    <property type="match status" value="1"/>
</dbReference>
<evidence type="ECO:0000256" key="2">
    <source>
        <dbReference type="ARBA" id="ARBA00022840"/>
    </source>
</evidence>
<evidence type="ECO:0000313" key="4">
    <source>
        <dbReference type="EMBL" id="NVO67458.1"/>
    </source>
</evidence>
<comment type="caution">
    <text evidence="4">The sequence shown here is derived from an EMBL/GenBank/DDBJ whole genome shotgun (WGS) entry which is preliminary data.</text>
</comment>
<dbReference type="PROSITE" id="PS51146">
    <property type="entry name" value="KAIC"/>
    <property type="match status" value="1"/>
</dbReference>
<evidence type="ECO:0000256" key="1">
    <source>
        <dbReference type="ARBA" id="ARBA00022741"/>
    </source>
</evidence>
<dbReference type="InterPro" id="IPR022420">
    <property type="entry name" value="Circ_KaiC_arc"/>
</dbReference>
<dbReference type="InterPro" id="IPR014774">
    <property type="entry name" value="KaiC-like_dom"/>
</dbReference>
<dbReference type="SUPFAM" id="SSF52540">
    <property type="entry name" value="P-loop containing nucleoside triphosphate hydrolases"/>
    <property type="match status" value="1"/>
</dbReference>
<sequence>MNVDDEQRVQFGIEGLDSMLSGGIFEGSICSIVGTYGTGKTTFALQFIYEGLKQGEKAIFISLDERTEMIHRDILRRGWDLDTYLDKSLFVIKLDPTDFTVAVNQIKDELPQLIRSVGARRVVIDPISLFEGIFTDESIRRQELFRFIERMRDEDCTLILTSETLQNNPYASKYSLIEYMVDTVILLRYIRPSDLSEVHPAVEVVKMRGSNHSREIKPYEILRDRVQVYSEANVF</sequence>
<proteinExistence type="predicted"/>
<organism evidence="4 5">
    <name type="scientific">Methanofollis tationis</name>
    <dbReference type="NCBI Taxonomy" id="81417"/>
    <lineage>
        <taxon>Archaea</taxon>
        <taxon>Methanobacteriati</taxon>
        <taxon>Methanobacteriota</taxon>
        <taxon>Stenosarchaea group</taxon>
        <taxon>Methanomicrobia</taxon>
        <taxon>Methanomicrobiales</taxon>
        <taxon>Methanomicrobiaceae</taxon>
        <taxon>Methanofollis</taxon>
    </lineage>
</organism>
<accession>A0A7K4HRJ3</accession>
<dbReference type="Proteomes" id="UP000570823">
    <property type="component" value="Unassembled WGS sequence"/>
</dbReference>
<dbReference type="Gene3D" id="3.40.50.300">
    <property type="entry name" value="P-loop containing nucleotide triphosphate hydrolases"/>
    <property type="match status" value="1"/>
</dbReference>
<feature type="domain" description="KaiC" evidence="3">
    <location>
        <begin position="7"/>
        <end position="235"/>
    </location>
</feature>
<dbReference type="PANTHER" id="PTHR43637:SF1">
    <property type="entry name" value="UPF0273 PROTEIN TM_0370"/>
    <property type="match status" value="1"/>
</dbReference>
<reference evidence="4 5" key="1">
    <citation type="submission" date="2020-06" db="EMBL/GenBank/DDBJ databases">
        <title>Methanofollis fontis sp. nov., a methanogen isolated from marine sediments near a cold seep at Four-Way Closure Ridge offshore southwestern Taiwan.</title>
        <authorList>
            <person name="Chen S.-C."/>
            <person name="Teng N.-H."/>
            <person name="Lin Y.-S."/>
            <person name="Lai M.-C."/>
            <person name="Chen H.-H."/>
            <person name="Wang C.-C."/>
        </authorList>
    </citation>
    <scope>NUCLEOTIDE SEQUENCE [LARGE SCALE GENOMIC DNA]</scope>
    <source>
        <strain evidence="4 5">DSM 2702</strain>
    </source>
</reference>
<dbReference type="InterPro" id="IPR027417">
    <property type="entry name" value="P-loop_NTPase"/>
</dbReference>
<dbReference type="InterPro" id="IPR010624">
    <property type="entry name" value="KaiC_dom"/>
</dbReference>
<dbReference type="GO" id="GO:0005524">
    <property type="term" value="F:ATP binding"/>
    <property type="evidence" value="ECO:0007669"/>
    <property type="project" value="UniProtKB-KW"/>
</dbReference>
<evidence type="ECO:0000313" key="5">
    <source>
        <dbReference type="Proteomes" id="UP000570823"/>
    </source>
</evidence>
<dbReference type="Pfam" id="PF06745">
    <property type="entry name" value="ATPase"/>
    <property type="match status" value="1"/>
</dbReference>
<protein>
    <submittedName>
        <fullName evidence="4">KaiC domain-containing protein</fullName>
    </submittedName>
</protein>
<gene>
    <name evidence="4" type="ORF">HWN36_09105</name>
</gene>
<dbReference type="PRINTS" id="PR01874">
    <property type="entry name" value="DNAREPAIRADA"/>
</dbReference>
<keyword evidence="5" id="KW-1185">Reference proteome</keyword>
<evidence type="ECO:0000259" key="3">
    <source>
        <dbReference type="PROSITE" id="PS51146"/>
    </source>
</evidence>
<dbReference type="EMBL" id="JABXWR010000001">
    <property type="protein sequence ID" value="NVO67458.1"/>
    <property type="molecule type" value="Genomic_DNA"/>
</dbReference>
<dbReference type="OrthoDB" id="27015at2157"/>
<name>A0A7K4HRJ3_9EURY</name>
<dbReference type="RefSeq" id="WP_176789046.1">
    <property type="nucleotide sequence ID" value="NZ_JABXWR010000001.1"/>
</dbReference>
<dbReference type="AlphaFoldDB" id="A0A7K4HRJ3"/>
<keyword evidence="1" id="KW-0547">Nucleotide-binding</keyword>